<dbReference type="GeneID" id="103263656"/>
<dbReference type="AlphaFoldDB" id="A0A1U7U2J3"/>
<gene>
    <name evidence="4" type="primary">LOC103263656</name>
</gene>
<accession>A0A1U7U2J3</accession>
<dbReference type="Proteomes" id="UP000189704">
    <property type="component" value="Unplaced"/>
</dbReference>
<evidence type="ECO:0000256" key="1">
    <source>
        <dbReference type="SAM" id="MobiDB-lite"/>
    </source>
</evidence>
<feature type="region of interest" description="Disordered" evidence="1">
    <location>
        <begin position="62"/>
        <end position="111"/>
    </location>
</feature>
<proteinExistence type="predicted"/>
<evidence type="ECO:0000313" key="3">
    <source>
        <dbReference type="Proteomes" id="UP000189704"/>
    </source>
</evidence>
<evidence type="ECO:0000313" key="4">
    <source>
        <dbReference type="RefSeq" id="XP_008059517.1"/>
    </source>
</evidence>
<dbReference type="OrthoDB" id="9644183at2759"/>
<reference evidence="4" key="1">
    <citation type="submission" date="2025-08" db="UniProtKB">
        <authorList>
            <consortium name="RefSeq"/>
        </authorList>
    </citation>
    <scope>IDENTIFICATION</scope>
</reference>
<feature type="signal peptide" evidence="2">
    <location>
        <begin position="1"/>
        <end position="26"/>
    </location>
</feature>
<dbReference type="KEGG" id="csyr:103263656"/>
<evidence type="ECO:0000256" key="2">
    <source>
        <dbReference type="SAM" id="SignalP"/>
    </source>
</evidence>
<protein>
    <submittedName>
        <fullName evidence="4">Disintegrin and metalloproteinase domain-containing protein 22-like</fullName>
    </submittedName>
</protein>
<dbReference type="RefSeq" id="XP_008059517.1">
    <property type="nucleotide sequence ID" value="XM_008061326.1"/>
</dbReference>
<keyword evidence="3" id="KW-1185">Reference proteome</keyword>
<sequence>MRAAAAAASVPFLLLCALGTCPPARCGPAGDASLPELEKRSENRFLERQSIVPLRLLYSSSSGDETRHNALNTRVRGDPGGRQVRVEARPGGGPPAARPTATPRVLSVAPETRCLLG</sequence>
<feature type="chain" id="PRO_5010586779" evidence="2">
    <location>
        <begin position="27"/>
        <end position="117"/>
    </location>
</feature>
<feature type="compositionally biased region" description="Basic and acidic residues" evidence="1">
    <location>
        <begin position="75"/>
        <end position="88"/>
    </location>
</feature>
<organism evidence="3 4">
    <name type="scientific">Carlito syrichta</name>
    <name type="common">Philippine tarsier</name>
    <name type="synonym">Tarsius syrichta</name>
    <dbReference type="NCBI Taxonomy" id="1868482"/>
    <lineage>
        <taxon>Eukaryota</taxon>
        <taxon>Metazoa</taxon>
        <taxon>Chordata</taxon>
        <taxon>Craniata</taxon>
        <taxon>Vertebrata</taxon>
        <taxon>Euteleostomi</taxon>
        <taxon>Mammalia</taxon>
        <taxon>Eutheria</taxon>
        <taxon>Euarchontoglires</taxon>
        <taxon>Primates</taxon>
        <taxon>Haplorrhini</taxon>
        <taxon>Tarsiiformes</taxon>
        <taxon>Tarsiidae</taxon>
        <taxon>Carlito</taxon>
    </lineage>
</organism>
<keyword evidence="2" id="KW-0732">Signal</keyword>
<name>A0A1U7U2J3_CARSF</name>